<comment type="caution">
    <text evidence="11">The sequence shown here is derived from an EMBL/GenBank/DDBJ whole genome shotgun (WGS) entry which is preliminary data.</text>
</comment>
<dbReference type="PANTHER" id="PTHR43297:SF13">
    <property type="entry name" value="NICKEL ABC TRANSPORTER, ATP-BINDING PROTEIN"/>
    <property type="match status" value="1"/>
</dbReference>
<gene>
    <name evidence="11" type="ORF">S12H4_37518</name>
</gene>
<keyword evidence="3" id="KW-1003">Cell membrane</keyword>
<proteinExistence type="predicted"/>
<dbReference type="SUPFAM" id="SSF52540">
    <property type="entry name" value="P-loop containing nucleoside triphosphate hydrolases"/>
    <property type="match status" value="1"/>
</dbReference>
<evidence type="ECO:0008006" key="12">
    <source>
        <dbReference type="Google" id="ProtNLM"/>
    </source>
</evidence>
<reference evidence="11" key="1">
    <citation type="journal article" date="2014" name="Front. Microbiol.">
        <title>High frequency of phylogenetically diverse reductive dehalogenase-homologous genes in deep subseafloor sedimentary metagenomes.</title>
        <authorList>
            <person name="Kawai M."/>
            <person name="Futagami T."/>
            <person name="Toyoda A."/>
            <person name="Takaki Y."/>
            <person name="Nishi S."/>
            <person name="Hori S."/>
            <person name="Arai W."/>
            <person name="Tsubouchi T."/>
            <person name="Morono Y."/>
            <person name="Uchiyama I."/>
            <person name="Ito T."/>
            <person name="Fujiyama A."/>
            <person name="Inagaki F."/>
            <person name="Takami H."/>
        </authorList>
    </citation>
    <scope>NUCLEOTIDE SEQUENCE</scope>
    <source>
        <strain evidence="11">Expedition CK06-06</strain>
    </source>
</reference>
<dbReference type="AlphaFoldDB" id="X1UJA6"/>
<keyword evidence="7" id="KW-0406">Ion transport</keyword>
<dbReference type="GO" id="GO:0006811">
    <property type="term" value="P:monoatomic ion transport"/>
    <property type="evidence" value="ECO:0007669"/>
    <property type="project" value="UniProtKB-KW"/>
</dbReference>
<feature type="domain" description="Oligopeptide/dipeptide ABC transporter C-terminal" evidence="10">
    <location>
        <begin position="100"/>
        <end position="162"/>
    </location>
</feature>
<sequence length="185" mass="20287">IAKLGIPNPDEAVKLYPHNLSGGMKQRIVIAIALACNPVLLIADEATSNLDVTIQAQILELLRELKQKEISSVLLITHDLGVVAETCDRVGVMYAGNLCEAADVKDLFNHPRHPYTRALLDSVPKLCQEGELHSIEGNVPNLVTPPPGCRFHPRCPYRKGICSVELPELRKVGKNHQVACHVLPE</sequence>
<feature type="domain" description="ABC transporter" evidence="9">
    <location>
        <begin position="2"/>
        <end position="48"/>
    </location>
</feature>
<evidence type="ECO:0000313" key="11">
    <source>
        <dbReference type="EMBL" id="GAI99955.1"/>
    </source>
</evidence>
<dbReference type="GO" id="GO:0005524">
    <property type="term" value="F:ATP binding"/>
    <property type="evidence" value="ECO:0007669"/>
    <property type="project" value="UniProtKB-KW"/>
</dbReference>
<dbReference type="InterPro" id="IPR027417">
    <property type="entry name" value="P-loop_NTPase"/>
</dbReference>
<name>X1UJA6_9ZZZZ</name>
<evidence type="ECO:0000256" key="8">
    <source>
        <dbReference type="ARBA" id="ARBA00023136"/>
    </source>
</evidence>
<dbReference type="Pfam" id="PF00005">
    <property type="entry name" value="ABC_tran"/>
    <property type="match status" value="1"/>
</dbReference>
<evidence type="ECO:0000256" key="5">
    <source>
        <dbReference type="ARBA" id="ARBA00022840"/>
    </source>
</evidence>
<keyword evidence="4" id="KW-0547">Nucleotide-binding</keyword>
<evidence type="ECO:0000256" key="2">
    <source>
        <dbReference type="ARBA" id="ARBA00022448"/>
    </source>
</evidence>
<evidence type="ECO:0000256" key="6">
    <source>
        <dbReference type="ARBA" id="ARBA00022967"/>
    </source>
</evidence>
<dbReference type="EMBL" id="BARW01022489">
    <property type="protein sequence ID" value="GAI99955.1"/>
    <property type="molecule type" value="Genomic_DNA"/>
</dbReference>
<evidence type="ECO:0000256" key="3">
    <source>
        <dbReference type="ARBA" id="ARBA00022475"/>
    </source>
</evidence>
<dbReference type="PANTHER" id="PTHR43297">
    <property type="entry name" value="OLIGOPEPTIDE TRANSPORT ATP-BINDING PROTEIN APPD"/>
    <property type="match status" value="1"/>
</dbReference>
<dbReference type="GO" id="GO:0016887">
    <property type="term" value="F:ATP hydrolysis activity"/>
    <property type="evidence" value="ECO:0007669"/>
    <property type="project" value="InterPro"/>
</dbReference>
<keyword evidence="8" id="KW-0472">Membrane</keyword>
<comment type="subcellular location">
    <subcellularLocation>
        <location evidence="1">Membrane</location>
    </subcellularLocation>
</comment>
<organism evidence="11">
    <name type="scientific">marine sediment metagenome</name>
    <dbReference type="NCBI Taxonomy" id="412755"/>
    <lineage>
        <taxon>unclassified sequences</taxon>
        <taxon>metagenomes</taxon>
        <taxon>ecological metagenomes</taxon>
    </lineage>
</organism>
<dbReference type="Gene3D" id="3.40.50.300">
    <property type="entry name" value="P-loop containing nucleotide triphosphate hydrolases"/>
    <property type="match status" value="1"/>
</dbReference>
<evidence type="ECO:0000256" key="1">
    <source>
        <dbReference type="ARBA" id="ARBA00004370"/>
    </source>
</evidence>
<protein>
    <recommendedName>
        <fullName evidence="12">ABC transporter domain-containing protein</fullName>
    </recommendedName>
</protein>
<evidence type="ECO:0000259" key="10">
    <source>
        <dbReference type="Pfam" id="PF08352"/>
    </source>
</evidence>
<keyword evidence="5" id="KW-0067">ATP-binding</keyword>
<keyword evidence="6" id="KW-1278">Translocase</keyword>
<dbReference type="GO" id="GO:0016020">
    <property type="term" value="C:membrane"/>
    <property type="evidence" value="ECO:0007669"/>
    <property type="project" value="UniProtKB-SubCell"/>
</dbReference>
<feature type="non-terminal residue" evidence="11">
    <location>
        <position position="1"/>
    </location>
</feature>
<dbReference type="NCBIfam" id="TIGR01727">
    <property type="entry name" value="oligo_HPY"/>
    <property type="match status" value="1"/>
</dbReference>
<dbReference type="InterPro" id="IPR013563">
    <property type="entry name" value="Oligopep_ABC_C"/>
</dbReference>
<evidence type="ECO:0000259" key="9">
    <source>
        <dbReference type="Pfam" id="PF00005"/>
    </source>
</evidence>
<dbReference type="InterPro" id="IPR003439">
    <property type="entry name" value="ABC_transporter-like_ATP-bd"/>
</dbReference>
<evidence type="ECO:0000256" key="4">
    <source>
        <dbReference type="ARBA" id="ARBA00022741"/>
    </source>
</evidence>
<keyword evidence="2" id="KW-0813">Transport</keyword>
<evidence type="ECO:0000256" key="7">
    <source>
        <dbReference type="ARBA" id="ARBA00023065"/>
    </source>
</evidence>
<accession>X1UJA6</accession>
<dbReference type="InterPro" id="IPR050388">
    <property type="entry name" value="ABC_Ni/Peptide_Import"/>
</dbReference>
<dbReference type="GO" id="GO:0015833">
    <property type="term" value="P:peptide transport"/>
    <property type="evidence" value="ECO:0007669"/>
    <property type="project" value="InterPro"/>
</dbReference>
<dbReference type="Pfam" id="PF08352">
    <property type="entry name" value="oligo_HPY"/>
    <property type="match status" value="1"/>
</dbReference>